<reference evidence="2 3" key="1">
    <citation type="journal article" date="2012" name="BMC Genomics">
        <title>Genome of Epinotia aporema granulovirus (EpapGV), a polyorganotropic fast killing betabaculovirus with a novel thymidylate kinase gene.</title>
        <authorList>
            <person name="Ferrelli M.L."/>
            <person name="Salvador R."/>
            <person name="Biedma M.E."/>
            <person name="Berretta M.F."/>
            <person name="Haase S."/>
            <person name="Sciocco-Cap A."/>
            <person name="Ghiringhelli P.D."/>
            <person name="Romanowski V."/>
        </authorList>
    </citation>
    <scope>NUCLEOTIDE SEQUENCE [LARGE SCALE GENOMIC DNA]</scope>
</reference>
<dbReference type="KEGG" id="vg:13842591"/>
<evidence type="ECO:0000256" key="1">
    <source>
        <dbReference type="SAM" id="Phobius"/>
    </source>
</evidence>
<keyword evidence="3" id="KW-1185">Reference proteome</keyword>
<proteinExistence type="predicted"/>
<dbReference type="Proteomes" id="UP000201571">
    <property type="component" value="Segment"/>
</dbReference>
<evidence type="ECO:0000313" key="2">
    <source>
        <dbReference type="EMBL" id="AER41445.1"/>
    </source>
</evidence>
<name>K4ERT5_9BBAC</name>
<feature type="transmembrane region" description="Helical" evidence="1">
    <location>
        <begin position="59"/>
        <end position="80"/>
    </location>
</feature>
<keyword evidence="1" id="KW-0812">Transmembrane</keyword>
<protein>
    <submittedName>
        <fullName evidence="2">Uncharacterized protein</fullName>
    </submittedName>
</protein>
<evidence type="ECO:0000313" key="3">
    <source>
        <dbReference type="Proteomes" id="UP000201571"/>
    </source>
</evidence>
<keyword evidence="1" id="KW-1133">Transmembrane helix</keyword>
<sequence>MRFDSVDMVMRCTTIFIRAGFHTVKIYDKIATQLSMYGSIPVHNLVSQLSVYGSIPSMFMIRFCWVFFFLVFILSFFFLATRRVDLCETRYARQ</sequence>
<dbReference type="EMBL" id="JN408834">
    <property type="protein sequence ID" value="AER41445.1"/>
    <property type="molecule type" value="Genomic_DNA"/>
</dbReference>
<keyword evidence="1" id="KW-0472">Membrane</keyword>
<dbReference type="RefSeq" id="YP_006908527.1">
    <property type="nucleotide sequence ID" value="NC_018875.1"/>
</dbReference>
<accession>K4ERT5</accession>
<organism evidence="2 3">
    <name type="scientific">Epinotia aporema granulovirus</name>
    <dbReference type="NCBI Taxonomy" id="166056"/>
    <lineage>
        <taxon>Viruses</taxon>
        <taxon>Viruses incertae sedis</taxon>
        <taxon>Naldaviricetes</taxon>
        <taxon>Lefavirales</taxon>
        <taxon>Baculoviridae</taxon>
        <taxon>Betabaculovirus</taxon>
        <taxon>Betabaculovirus epaporemae</taxon>
    </lineage>
</organism>
<dbReference type="GeneID" id="13842591"/>